<evidence type="ECO:0000256" key="4">
    <source>
        <dbReference type="ARBA" id="ARBA00023136"/>
    </source>
</evidence>
<feature type="transmembrane region" description="Helical" evidence="6">
    <location>
        <begin position="118"/>
        <end position="140"/>
    </location>
</feature>
<gene>
    <name evidence="7" type="ORF">QJS04_geneDACA006607</name>
</gene>
<dbReference type="Pfam" id="PF04193">
    <property type="entry name" value="PQ-loop"/>
    <property type="match status" value="1"/>
</dbReference>
<dbReference type="InterPro" id="IPR051415">
    <property type="entry name" value="LAAT-1"/>
</dbReference>
<comment type="caution">
    <text evidence="7">The sequence shown here is derived from an EMBL/GenBank/DDBJ whole genome shotgun (WGS) entry which is preliminary data.</text>
</comment>
<comment type="subcellular location">
    <subcellularLocation>
        <location evidence="1">Membrane</location>
        <topology evidence="1">Multi-pass membrane protein</topology>
    </subcellularLocation>
</comment>
<dbReference type="Proteomes" id="UP001179952">
    <property type="component" value="Unassembled WGS sequence"/>
</dbReference>
<evidence type="ECO:0000256" key="6">
    <source>
        <dbReference type="SAM" id="Phobius"/>
    </source>
</evidence>
<dbReference type="PANTHER" id="PTHR16201">
    <property type="entry name" value="SEVEN TRANSMEMBRANE PROTEIN 1-RELATED"/>
    <property type="match status" value="1"/>
</dbReference>
<evidence type="ECO:0000313" key="7">
    <source>
        <dbReference type="EMBL" id="KAK1268353.1"/>
    </source>
</evidence>
<evidence type="ECO:0000256" key="3">
    <source>
        <dbReference type="ARBA" id="ARBA00022989"/>
    </source>
</evidence>
<name>A0AAV9AW25_ACOGR</name>
<evidence type="ECO:0000256" key="1">
    <source>
        <dbReference type="ARBA" id="ARBA00004141"/>
    </source>
</evidence>
<dbReference type="EMBL" id="JAUJYN010000006">
    <property type="protein sequence ID" value="KAK1268353.1"/>
    <property type="molecule type" value="Genomic_DNA"/>
</dbReference>
<feature type="transmembrane region" description="Helical" evidence="6">
    <location>
        <begin position="152"/>
        <end position="171"/>
    </location>
</feature>
<evidence type="ECO:0000313" key="8">
    <source>
        <dbReference type="Proteomes" id="UP001179952"/>
    </source>
</evidence>
<protein>
    <submittedName>
        <fullName evidence="7">Uncharacterized protein</fullName>
    </submittedName>
</protein>
<organism evidence="7 8">
    <name type="scientific">Acorus gramineus</name>
    <name type="common">Dwarf sweet flag</name>
    <dbReference type="NCBI Taxonomy" id="55184"/>
    <lineage>
        <taxon>Eukaryota</taxon>
        <taxon>Viridiplantae</taxon>
        <taxon>Streptophyta</taxon>
        <taxon>Embryophyta</taxon>
        <taxon>Tracheophyta</taxon>
        <taxon>Spermatophyta</taxon>
        <taxon>Magnoliopsida</taxon>
        <taxon>Liliopsida</taxon>
        <taxon>Acoraceae</taxon>
        <taxon>Acorus</taxon>
    </lineage>
</organism>
<keyword evidence="2 6" id="KW-0812">Transmembrane</keyword>
<dbReference type="FunFam" id="1.20.1280.290:FF:000012">
    <property type="entry name" value="Vacuolar membrane PQ loop repeat protein"/>
    <property type="match status" value="1"/>
</dbReference>
<evidence type="ECO:0000256" key="5">
    <source>
        <dbReference type="SAM" id="MobiDB-lite"/>
    </source>
</evidence>
<feature type="region of interest" description="Disordered" evidence="5">
    <location>
        <begin position="1"/>
        <end position="68"/>
    </location>
</feature>
<reference evidence="7" key="1">
    <citation type="journal article" date="2023" name="Nat. Commun.">
        <title>Diploid and tetraploid genomes of Acorus and the evolution of monocots.</title>
        <authorList>
            <person name="Ma L."/>
            <person name="Liu K.W."/>
            <person name="Li Z."/>
            <person name="Hsiao Y.Y."/>
            <person name="Qi Y."/>
            <person name="Fu T."/>
            <person name="Tang G.D."/>
            <person name="Zhang D."/>
            <person name="Sun W.H."/>
            <person name="Liu D.K."/>
            <person name="Li Y."/>
            <person name="Chen G.Z."/>
            <person name="Liu X.D."/>
            <person name="Liao X.Y."/>
            <person name="Jiang Y.T."/>
            <person name="Yu X."/>
            <person name="Hao Y."/>
            <person name="Huang J."/>
            <person name="Zhao X.W."/>
            <person name="Ke S."/>
            <person name="Chen Y.Y."/>
            <person name="Wu W.L."/>
            <person name="Hsu J.L."/>
            <person name="Lin Y.F."/>
            <person name="Huang M.D."/>
            <person name="Li C.Y."/>
            <person name="Huang L."/>
            <person name="Wang Z.W."/>
            <person name="Zhao X."/>
            <person name="Zhong W.Y."/>
            <person name="Peng D.H."/>
            <person name="Ahmad S."/>
            <person name="Lan S."/>
            <person name="Zhang J.S."/>
            <person name="Tsai W.C."/>
            <person name="Van de Peer Y."/>
            <person name="Liu Z.J."/>
        </authorList>
    </citation>
    <scope>NUCLEOTIDE SEQUENCE</scope>
    <source>
        <strain evidence="7">SCP</strain>
    </source>
</reference>
<keyword evidence="4 6" id="KW-0472">Membrane</keyword>
<dbReference type="AlphaFoldDB" id="A0AAV9AW25"/>
<sequence length="216" mass="23882">MRRCRRPLPLLGSARSLASSGTPPLGSYLGMAKSGPSVLAPHDDDSSASDDDEKSLMNHSAKPPSKPRRVLLSRSVDYGTFITAAVNLPFQSNAFMEGHTILSGRRLLQGHELKTNPFGLWLGWMMAAIYMGGRIPQIWLNIKRGSVEGLNPLMFVLALLANATYVGSILVRSIEWERIKGNAPWLLDAIVCVALDLFIILQFAYYKSKQRRKIEG</sequence>
<reference evidence="7" key="2">
    <citation type="submission" date="2023-06" db="EMBL/GenBank/DDBJ databases">
        <authorList>
            <person name="Ma L."/>
            <person name="Liu K.-W."/>
            <person name="Li Z."/>
            <person name="Hsiao Y.-Y."/>
            <person name="Qi Y."/>
            <person name="Fu T."/>
            <person name="Tang G."/>
            <person name="Zhang D."/>
            <person name="Sun W.-H."/>
            <person name="Liu D.-K."/>
            <person name="Li Y."/>
            <person name="Chen G.-Z."/>
            <person name="Liu X.-D."/>
            <person name="Liao X.-Y."/>
            <person name="Jiang Y.-T."/>
            <person name="Yu X."/>
            <person name="Hao Y."/>
            <person name="Huang J."/>
            <person name="Zhao X.-W."/>
            <person name="Ke S."/>
            <person name="Chen Y.-Y."/>
            <person name="Wu W.-L."/>
            <person name="Hsu J.-L."/>
            <person name="Lin Y.-F."/>
            <person name="Huang M.-D."/>
            <person name="Li C.-Y."/>
            <person name="Huang L."/>
            <person name="Wang Z.-W."/>
            <person name="Zhao X."/>
            <person name="Zhong W.-Y."/>
            <person name="Peng D.-H."/>
            <person name="Ahmad S."/>
            <person name="Lan S."/>
            <person name="Zhang J.-S."/>
            <person name="Tsai W.-C."/>
            <person name="Van De Peer Y."/>
            <person name="Liu Z.-J."/>
        </authorList>
    </citation>
    <scope>NUCLEOTIDE SEQUENCE</scope>
    <source>
        <strain evidence="7">SCP</strain>
        <tissue evidence="7">Leaves</tissue>
    </source>
</reference>
<feature type="compositionally biased region" description="Low complexity" evidence="5">
    <location>
        <begin position="7"/>
        <end position="21"/>
    </location>
</feature>
<dbReference type="SMART" id="SM00679">
    <property type="entry name" value="CTNS"/>
    <property type="match status" value="1"/>
</dbReference>
<accession>A0AAV9AW25</accession>
<dbReference type="PANTHER" id="PTHR16201:SF45">
    <property type="entry name" value="PQ-LOOP REPEAT FAMILY PROTEIN _ TRANSMEMBRANE FAMILY PROTEIN"/>
    <property type="match status" value="1"/>
</dbReference>
<evidence type="ECO:0000256" key="2">
    <source>
        <dbReference type="ARBA" id="ARBA00022692"/>
    </source>
</evidence>
<feature type="transmembrane region" description="Helical" evidence="6">
    <location>
        <begin position="183"/>
        <end position="206"/>
    </location>
</feature>
<keyword evidence="3 6" id="KW-1133">Transmembrane helix</keyword>
<proteinExistence type="predicted"/>
<dbReference type="Gene3D" id="1.20.1280.290">
    <property type="match status" value="1"/>
</dbReference>
<dbReference type="InterPro" id="IPR006603">
    <property type="entry name" value="PQ-loop_rpt"/>
</dbReference>
<dbReference type="GO" id="GO:0016020">
    <property type="term" value="C:membrane"/>
    <property type="evidence" value="ECO:0007669"/>
    <property type="project" value="UniProtKB-SubCell"/>
</dbReference>
<keyword evidence="8" id="KW-1185">Reference proteome</keyword>